<sequence>MLIIEEAEEEEEEEEVEEVEKDGKGGGLQLGRNGEEDYGEDVEEEWELEGTEEEEEEEEEEERKGDDDIGQEAASERLLA</sequence>
<comment type="caution">
    <text evidence="2">The sequence shown here is derived from an EMBL/GenBank/DDBJ whole genome shotgun (WGS) entry which is preliminary data.</text>
</comment>
<keyword evidence="3" id="KW-1185">Reference proteome</keyword>
<feature type="region of interest" description="Disordered" evidence="1">
    <location>
        <begin position="1"/>
        <end position="80"/>
    </location>
</feature>
<name>A0A5B7JES7_PORTR</name>
<dbReference type="EMBL" id="VSRR010106222">
    <property type="protein sequence ID" value="MPC96501.1"/>
    <property type="molecule type" value="Genomic_DNA"/>
</dbReference>
<dbReference type="AlphaFoldDB" id="A0A5B7JES7"/>
<organism evidence="2 3">
    <name type="scientific">Portunus trituberculatus</name>
    <name type="common">Swimming crab</name>
    <name type="synonym">Neptunus trituberculatus</name>
    <dbReference type="NCBI Taxonomy" id="210409"/>
    <lineage>
        <taxon>Eukaryota</taxon>
        <taxon>Metazoa</taxon>
        <taxon>Ecdysozoa</taxon>
        <taxon>Arthropoda</taxon>
        <taxon>Crustacea</taxon>
        <taxon>Multicrustacea</taxon>
        <taxon>Malacostraca</taxon>
        <taxon>Eumalacostraca</taxon>
        <taxon>Eucarida</taxon>
        <taxon>Decapoda</taxon>
        <taxon>Pleocyemata</taxon>
        <taxon>Brachyura</taxon>
        <taxon>Eubrachyura</taxon>
        <taxon>Portunoidea</taxon>
        <taxon>Portunidae</taxon>
        <taxon>Portuninae</taxon>
        <taxon>Portunus</taxon>
    </lineage>
</organism>
<feature type="compositionally biased region" description="Acidic residues" evidence="1">
    <location>
        <begin position="36"/>
        <end position="61"/>
    </location>
</feature>
<proteinExistence type="predicted"/>
<reference evidence="2 3" key="1">
    <citation type="submission" date="2019-05" db="EMBL/GenBank/DDBJ databases">
        <title>Another draft genome of Portunus trituberculatus and its Hox gene families provides insights of decapod evolution.</title>
        <authorList>
            <person name="Jeong J.-H."/>
            <person name="Song I."/>
            <person name="Kim S."/>
            <person name="Choi T."/>
            <person name="Kim D."/>
            <person name="Ryu S."/>
            <person name="Kim W."/>
        </authorList>
    </citation>
    <scope>NUCLEOTIDE SEQUENCE [LARGE SCALE GENOMIC DNA]</scope>
    <source>
        <tissue evidence="2">Muscle</tissue>
    </source>
</reference>
<gene>
    <name evidence="2" type="ORF">E2C01_091763</name>
</gene>
<evidence type="ECO:0000256" key="1">
    <source>
        <dbReference type="SAM" id="MobiDB-lite"/>
    </source>
</evidence>
<feature type="compositionally biased region" description="Acidic residues" evidence="1">
    <location>
        <begin position="1"/>
        <end position="20"/>
    </location>
</feature>
<dbReference type="Proteomes" id="UP000324222">
    <property type="component" value="Unassembled WGS sequence"/>
</dbReference>
<protein>
    <submittedName>
        <fullName evidence="2">Uncharacterized protein</fullName>
    </submittedName>
</protein>
<evidence type="ECO:0000313" key="3">
    <source>
        <dbReference type="Proteomes" id="UP000324222"/>
    </source>
</evidence>
<evidence type="ECO:0000313" key="2">
    <source>
        <dbReference type="EMBL" id="MPC96501.1"/>
    </source>
</evidence>
<accession>A0A5B7JES7</accession>